<dbReference type="InterPro" id="IPR014030">
    <property type="entry name" value="Ketoacyl_synth_N"/>
</dbReference>
<evidence type="ECO:0000256" key="1">
    <source>
        <dbReference type="ARBA" id="ARBA00005194"/>
    </source>
</evidence>
<dbReference type="CDD" id="cd00834">
    <property type="entry name" value="KAS_I_II"/>
    <property type="match status" value="1"/>
</dbReference>
<dbReference type="Proteomes" id="UP000032303">
    <property type="component" value="Chromosome 1"/>
</dbReference>
<dbReference type="EMBL" id="CP005973">
    <property type="protein sequence ID" value="AJR06552.1"/>
    <property type="molecule type" value="Genomic_DNA"/>
</dbReference>
<dbReference type="STRING" id="658445.H744_1c1530"/>
<keyword evidence="3 4" id="KW-0808">Transferase</keyword>
<comment type="similarity">
    <text evidence="2 4">Belongs to the thiolase-like superfamily. Beta-ketoacyl-ACP synthases family.</text>
</comment>
<reference evidence="6 7" key="1">
    <citation type="submission" date="2013-05" db="EMBL/GenBank/DDBJ databases">
        <title>Complete genome sequence of the lipase-producing bacterium Photobacterium gaetbulicola Gung47.</title>
        <authorList>
            <person name="Kim Y.-O."/>
        </authorList>
    </citation>
    <scope>NUCLEOTIDE SEQUENCE [LARGE SCALE GENOMIC DNA]</scope>
    <source>
        <strain evidence="6 7">Gung47</strain>
    </source>
</reference>
<dbReference type="GO" id="GO:0005829">
    <property type="term" value="C:cytosol"/>
    <property type="evidence" value="ECO:0007669"/>
    <property type="project" value="TreeGrafter"/>
</dbReference>
<feature type="domain" description="Ketosynthase family 3 (KS3)" evidence="5">
    <location>
        <begin position="3"/>
        <end position="425"/>
    </location>
</feature>
<dbReference type="InterPro" id="IPR016039">
    <property type="entry name" value="Thiolase-like"/>
</dbReference>
<comment type="pathway">
    <text evidence="1">Lipid metabolism; fatty acid biosynthesis.</text>
</comment>
<accession>A0A0C5WK02</accession>
<keyword evidence="7" id="KW-1185">Reference proteome</keyword>
<dbReference type="PROSITE" id="PS52004">
    <property type="entry name" value="KS3_2"/>
    <property type="match status" value="1"/>
</dbReference>
<evidence type="ECO:0000256" key="2">
    <source>
        <dbReference type="ARBA" id="ARBA00008467"/>
    </source>
</evidence>
<evidence type="ECO:0000313" key="6">
    <source>
        <dbReference type="EMBL" id="AJR06552.1"/>
    </source>
</evidence>
<sequence>MVNQKVVITGMGVISCYGHQLADFWQAISHGKNGIKQWSEVEGTEFPVQYASTVDVCDLLQAFPNWPVDTKPVERRVLFGALAAQQALSDADIRCGEGIGVFSCSGVPEINDAELSQVNRNGIHAFSKQTMAAGANQFSALQSGNDNISVQIAHQSGATGPVVNINGACAGAAQSIGAAFQAIRRGELQQALAGGADSVLNARTMSGLFLLGATATANHRKNKLCCPFDAERGGLVAGEGGAYLVLESESSARARGARIYAEVQGYGSSMDAYKVTAPRPDGRGAQAAMVSALADAGIKPDAIDYINAHGTSTPLNDKIETAAIKTIFGYGSVSSKGENGSQLPLVSATKSMIGHWISAAAAPEAIATVLAIHHGLVPPTINLQNSDPLCDLDYVPDIARPYSLTHCLSNSFGFGGINSSLVFGKYNE</sequence>
<gene>
    <name evidence="6" type="ORF">H744_1c1530</name>
</gene>
<dbReference type="InterPro" id="IPR014031">
    <property type="entry name" value="Ketoacyl_synth_C"/>
</dbReference>
<dbReference type="AlphaFoldDB" id="A0A0C5WK02"/>
<dbReference type="Pfam" id="PF02801">
    <property type="entry name" value="Ketoacyl-synt_C"/>
    <property type="match status" value="1"/>
</dbReference>
<dbReference type="HOGENOM" id="CLU_000022_69_2_6"/>
<dbReference type="PROSITE" id="PS51257">
    <property type="entry name" value="PROKAR_LIPOPROTEIN"/>
    <property type="match status" value="1"/>
</dbReference>
<dbReference type="PATRIC" id="fig|658445.3.peg.1659"/>
<name>A0A0C5WK02_9GAMM</name>
<dbReference type="PANTHER" id="PTHR11712:SF336">
    <property type="entry name" value="3-OXOACYL-[ACYL-CARRIER-PROTEIN] SYNTHASE, MITOCHONDRIAL"/>
    <property type="match status" value="1"/>
</dbReference>
<protein>
    <submittedName>
        <fullName evidence="6">Putative 3-oxoacyl-(Acyl-carrier-protein) synthase II</fullName>
    </submittedName>
</protein>
<evidence type="ECO:0000313" key="7">
    <source>
        <dbReference type="Proteomes" id="UP000032303"/>
    </source>
</evidence>
<proteinExistence type="inferred from homology"/>
<dbReference type="SMART" id="SM00825">
    <property type="entry name" value="PKS_KS"/>
    <property type="match status" value="1"/>
</dbReference>
<dbReference type="Gene3D" id="3.40.47.10">
    <property type="match status" value="1"/>
</dbReference>
<organism evidence="6 7">
    <name type="scientific">Photobacterium gaetbulicola Gung47</name>
    <dbReference type="NCBI Taxonomy" id="658445"/>
    <lineage>
        <taxon>Bacteria</taxon>
        <taxon>Pseudomonadati</taxon>
        <taxon>Pseudomonadota</taxon>
        <taxon>Gammaproteobacteria</taxon>
        <taxon>Vibrionales</taxon>
        <taxon>Vibrionaceae</taxon>
        <taxon>Photobacterium</taxon>
    </lineage>
</organism>
<dbReference type="GO" id="GO:0004315">
    <property type="term" value="F:3-oxoacyl-[acyl-carrier-protein] synthase activity"/>
    <property type="evidence" value="ECO:0007669"/>
    <property type="project" value="TreeGrafter"/>
</dbReference>
<evidence type="ECO:0000259" key="5">
    <source>
        <dbReference type="PROSITE" id="PS52004"/>
    </source>
</evidence>
<dbReference type="InterPro" id="IPR000794">
    <property type="entry name" value="Beta-ketoacyl_synthase"/>
</dbReference>
<dbReference type="InterPro" id="IPR020841">
    <property type="entry name" value="PKS_Beta-ketoAc_synthase_dom"/>
</dbReference>
<dbReference type="PANTHER" id="PTHR11712">
    <property type="entry name" value="POLYKETIDE SYNTHASE-RELATED"/>
    <property type="match status" value="1"/>
</dbReference>
<dbReference type="GO" id="GO:0006633">
    <property type="term" value="P:fatty acid biosynthetic process"/>
    <property type="evidence" value="ECO:0007669"/>
    <property type="project" value="TreeGrafter"/>
</dbReference>
<evidence type="ECO:0000256" key="4">
    <source>
        <dbReference type="RuleBase" id="RU003694"/>
    </source>
</evidence>
<dbReference type="KEGG" id="pgb:H744_1c1530"/>
<evidence type="ECO:0000256" key="3">
    <source>
        <dbReference type="ARBA" id="ARBA00022679"/>
    </source>
</evidence>
<dbReference type="SUPFAM" id="SSF53901">
    <property type="entry name" value="Thiolase-like"/>
    <property type="match status" value="2"/>
</dbReference>
<dbReference type="Pfam" id="PF00109">
    <property type="entry name" value="ketoacyl-synt"/>
    <property type="match status" value="1"/>
</dbReference>